<evidence type="ECO:0000313" key="2">
    <source>
        <dbReference type="Proteomes" id="UP000663193"/>
    </source>
</evidence>
<organism evidence="1 2">
    <name type="scientific">Phaeosphaeria nodorum (strain SN15 / ATCC MYA-4574 / FGSC 10173)</name>
    <name type="common">Glume blotch fungus</name>
    <name type="synonym">Parastagonospora nodorum</name>
    <dbReference type="NCBI Taxonomy" id="321614"/>
    <lineage>
        <taxon>Eukaryota</taxon>
        <taxon>Fungi</taxon>
        <taxon>Dikarya</taxon>
        <taxon>Ascomycota</taxon>
        <taxon>Pezizomycotina</taxon>
        <taxon>Dothideomycetes</taxon>
        <taxon>Pleosporomycetidae</taxon>
        <taxon>Pleosporales</taxon>
        <taxon>Pleosporineae</taxon>
        <taxon>Phaeosphaeriaceae</taxon>
        <taxon>Parastagonospora</taxon>
    </lineage>
</organism>
<dbReference type="Proteomes" id="UP000663193">
    <property type="component" value="Chromosome 4"/>
</dbReference>
<sequence length="141" mass="15643">MASHELLEVRKSRVLNTAKARIPPVKALSQEGRDQRTDLDSNGAAESKHIVGCYAYFNFPRSISKNSIFSNSLHSSPSIRTRAHICHSATSRIRPGPKVCDHGNLYRPRSRDHYPRFEDKVFCGSAPARPLFGILVSVVGA</sequence>
<dbReference type="EMBL" id="CP069026">
    <property type="protein sequence ID" value="QRC94184.1"/>
    <property type="molecule type" value="Genomic_DNA"/>
</dbReference>
<name>A0A7U2HXN4_PHANO</name>
<reference evidence="2" key="1">
    <citation type="journal article" date="2021" name="BMC Genomics">
        <title>Chromosome-level genome assembly and manually-curated proteome of model necrotroph Parastagonospora nodorum Sn15 reveals a genome-wide trove of candidate effector homologs, and redundancy of virulence-related functions within an accessory chromosome.</title>
        <authorList>
            <person name="Bertazzoni S."/>
            <person name="Jones D.A.B."/>
            <person name="Phan H.T."/>
            <person name="Tan K.-C."/>
            <person name="Hane J.K."/>
        </authorList>
    </citation>
    <scope>NUCLEOTIDE SEQUENCE [LARGE SCALE GENOMIC DNA]</scope>
    <source>
        <strain evidence="2">SN15 / ATCC MYA-4574 / FGSC 10173)</strain>
    </source>
</reference>
<dbReference type="VEuPathDB" id="FungiDB:JI435_405310"/>
<keyword evidence="2" id="KW-1185">Reference proteome</keyword>
<proteinExistence type="predicted"/>
<gene>
    <name evidence="1" type="ORF">JI435_405310</name>
</gene>
<accession>A0A7U2HXN4</accession>
<protein>
    <submittedName>
        <fullName evidence="1">Uncharacterized protein</fullName>
    </submittedName>
</protein>
<dbReference type="AlphaFoldDB" id="A0A7U2HXN4"/>
<evidence type="ECO:0000313" key="1">
    <source>
        <dbReference type="EMBL" id="QRC94184.1"/>
    </source>
</evidence>